<dbReference type="SUPFAM" id="SSF47413">
    <property type="entry name" value="lambda repressor-like DNA-binding domains"/>
    <property type="match status" value="1"/>
</dbReference>
<evidence type="ECO:0000313" key="3">
    <source>
        <dbReference type="Proteomes" id="UP000676079"/>
    </source>
</evidence>
<dbReference type="RefSeq" id="WP_220566057.1">
    <property type="nucleotide sequence ID" value="NZ_CP074136.1"/>
</dbReference>
<sequence>MAREKTAVDELALSRFADELRARRVSAGLSQTELGQLAGYSRQAVGEVERLRQPPTRKLAEALDKALEARGELLALLPRRGVPERGRLMIGYVPLERQATSLDQFHAQVVPALLQTEDYARADLAGTVPPQPSSVLDEWLRTRMERQRVRRKHPLAAQFVIDEGALRRQIGGPEVMAAQYKHILSQMDDPFVTVQVLPFSAGAHPAQHGACTILHLEGPHAEPVLYVETMAGSQIVAEPTVVAQAARRFAALRGIALSPAHSREYIRALATSEH</sequence>
<dbReference type="Proteomes" id="UP000676079">
    <property type="component" value="Plasmid unnamed4"/>
</dbReference>
<dbReference type="CDD" id="cd00093">
    <property type="entry name" value="HTH_XRE"/>
    <property type="match status" value="1"/>
</dbReference>
<dbReference type="SMART" id="SM00530">
    <property type="entry name" value="HTH_XRE"/>
    <property type="match status" value="1"/>
</dbReference>
<accession>A0A975KUG5</accession>
<gene>
    <name evidence="2" type="ORF">KGD84_32795</name>
</gene>
<dbReference type="Pfam" id="PF13560">
    <property type="entry name" value="HTH_31"/>
    <property type="match status" value="1"/>
</dbReference>
<dbReference type="PROSITE" id="PS50943">
    <property type="entry name" value="HTH_CROC1"/>
    <property type="match status" value="1"/>
</dbReference>
<reference evidence="3" key="1">
    <citation type="submission" date="2021-05" db="EMBL/GenBank/DDBJ databases">
        <title>Direct Submission.</title>
        <authorList>
            <person name="Li K."/>
            <person name="Gao J."/>
        </authorList>
    </citation>
    <scope>NUCLEOTIDE SEQUENCE [LARGE SCALE GENOMIC DNA]</scope>
    <source>
        <strain evidence="3">Mg02</strain>
        <plasmid evidence="3">unnamed4</plasmid>
    </source>
</reference>
<protein>
    <submittedName>
        <fullName evidence="2">Helix-turn-helix transcriptional regulator</fullName>
    </submittedName>
</protein>
<dbReference type="InterPro" id="IPR001387">
    <property type="entry name" value="Cro/C1-type_HTH"/>
</dbReference>
<evidence type="ECO:0000259" key="1">
    <source>
        <dbReference type="PROSITE" id="PS50943"/>
    </source>
</evidence>
<keyword evidence="2" id="KW-0614">Plasmid</keyword>
<dbReference type="InterPro" id="IPR010982">
    <property type="entry name" value="Lambda_DNA-bd_dom_sf"/>
</dbReference>
<evidence type="ECO:0000313" key="2">
    <source>
        <dbReference type="EMBL" id="QUX26478.1"/>
    </source>
</evidence>
<dbReference type="InterPro" id="IPR043917">
    <property type="entry name" value="DUF5753"/>
</dbReference>
<name>A0A975KUG5_9ACTN</name>
<geneLocation type="plasmid" evidence="2 3">
    <name>unnamed4</name>
</geneLocation>
<dbReference type="Pfam" id="PF19054">
    <property type="entry name" value="DUF5753"/>
    <property type="match status" value="1"/>
</dbReference>
<organism evidence="2 3">
    <name type="scientific">Nocardiopsis changdeensis</name>
    <dbReference type="NCBI Taxonomy" id="2831969"/>
    <lineage>
        <taxon>Bacteria</taxon>
        <taxon>Bacillati</taxon>
        <taxon>Actinomycetota</taxon>
        <taxon>Actinomycetes</taxon>
        <taxon>Streptosporangiales</taxon>
        <taxon>Nocardiopsidaceae</taxon>
        <taxon>Nocardiopsis</taxon>
    </lineage>
</organism>
<dbReference type="Gene3D" id="1.10.260.40">
    <property type="entry name" value="lambda repressor-like DNA-binding domains"/>
    <property type="match status" value="1"/>
</dbReference>
<proteinExistence type="predicted"/>
<feature type="domain" description="HTH cro/C1-type" evidence="1">
    <location>
        <begin position="20"/>
        <end position="74"/>
    </location>
</feature>
<keyword evidence="3" id="KW-1185">Reference proteome</keyword>
<dbReference type="EMBL" id="CP074136">
    <property type="protein sequence ID" value="QUX26478.1"/>
    <property type="molecule type" value="Genomic_DNA"/>
</dbReference>